<dbReference type="EMBL" id="JAQIPB010000001">
    <property type="protein sequence ID" value="MDA7415101.1"/>
    <property type="molecule type" value="Genomic_DNA"/>
</dbReference>
<dbReference type="GO" id="GO:0003700">
    <property type="term" value="F:DNA-binding transcription factor activity"/>
    <property type="evidence" value="ECO:0007669"/>
    <property type="project" value="InterPro"/>
</dbReference>
<dbReference type="InterPro" id="IPR036388">
    <property type="entry name" value="WH-like_DNA-bd_sf"/>
</dbReference>
<accession>A0AAE3SYS5</accession>
<evidence type="ECO:0000313" key="6">
    <source>
        <dbReference type="Proteomes" id="UP001212602"/>
    </source>
</evidence>
<evidence type="ECO:0000256" key="1">
    <source>
        <dbReference type="ARBA" id="ARBA00023015"/>
    </source>
</evidence>
<dbReference type="Gene3D" id="1.20.120.530">
    <property type="entry name" value="GntR ligand-binding domain-like"/>
    <property type="match status" value="1"/>
</dbReference>
<dbReference type="PANTHER" id="PTHR43537">
    <property type="entry name" value="TRANSCRIPTIONAL REGULATOR, GNTR FAMILY"/>
    <property type="match status" value="1"/>
</dbReference>
<dbReference type="AlphaFoldDB" id="A0AAE3SYS5"/>
<evidence type="ECO:0000259" key="4">
    <source>
        <dbReference type="PROSITE" id="PS50949"/>
    </source>
</evidence>
<keyword evidence="3" id="KW-0804">Transcription</keyword>
<dbReference type="InterPro" id="IPR000524">
    <property type="entry name" value="Tscrpt_reg_HTH_GntR"/>
</dbReference>
<keyword evidence="1" id="KW-0805">Transcription regulation</keyword>
<name>A0AAE3SYS5_9BURK</name>
<dbReference type="SUPFAM" id="SSF46785">
    <property type="entry name" value="Winged helix' DNA-binding domain"/>
    <property type="match status" value="1"/>
</dbReference>
<evidence type="ECO:0000256" key="2">
    <source>
        <dbReference type="ARBA" id="ARBA00023125"/>
    </source>
</evidence>
<dbReference type="SMART" id="SM00345">
    <property type="entry name" value="HTH_GNTR"/>
    <property type="match status" value="1"/>
</dbReference>
<dbReference type="InterPro" id="IPR036390">
    <property type="entry name" value="WH_DNA-bd_sf"/>
</dbReference>
<keyword evidence="6" id="KW-1185">Reference proteome</keyword>
<evidence type="ECO:0000256" key="3">
    <source>
        <dbReference type="ARBA" id="ARBA00023163"/>
    </source>
</evidence>
<evidence type="ECO:0000313" key="5">
    <source>
        <dbReference type="EMBL" id="MDA7415101.1"/>
    </source>
</evidence>
<proteinExistence type="predicted"/>
<keyword evidence="2" id="KW-0238">DNA-binding</keyword>
<protein>
    <submittedName>
        <fullName evidence="5">GntR family transcriptional regulator</fullName>
    </submittedName>
</protein>
<dbReference type="RefSeq" id="WP_271426364.1">
    <property type="nucleotide sequence ID" value="NZ_JAQIPB010000001.1"/>
</dbReference>
<sequence length="233" mass="25966">MDDTDLSLSEAASGNQLVVSRICDTLREKIVSGTILPGSVINSVELARHFGTSRTPVREALLILSQDGLISITNYRRPKVAVVTVEAIRDLYGFREAMHAYMAAAIVAKASDEELLTLKQMATSLLRTAGADPMQHLLDIESYLGEELRLCRNEVVVGALNALKYKIRWFRRVGMPTREQFLILARDRLRAAEAYAERDAFLAEAVNRSMVRKGANFCEQSFQRAAKSWSSAE</sequence>
<dbReference type="InterPro" id="IPR008920">
    <property type="entry name" value="TF_FadR/GntR_C"/>
</dbReference>
<dbReference type="CDD" id="cd07377">
    <property type="entry name" value="WHTH_GntR"/>
    <property type="match status" value="1"/>
</dbReference>
<dbReference type="PANTHER" id="PTHR43537:SF5">
    <property type="entry name" value="UXU OPERON TRANSCRIPTIONAL REGULATOR"/>
    <property type="match status" value="1"/>
</dbReference>
<feature type="domain" description="HTH gntR-type" evidence="4">
    <location>
        <begin position="16"/>
        <end position="83"/>
    </location>
</feature>
<comment type="caution">
    <text evidence="5">The sequence shown here is derived from an EMBL/GenBank/DDBJ whole genome shotgun (WGS) entry which is preliminary data.</text>
</comment>
<dbReference type="Proteomes" id="UP001212602">
    <property type="component" value="Unassembled WGS sequence"/>
</dbReference>
<dbReference type="PROSITE" id="PS50949">
    <property type="entry name" value="HTH_GNTR"/>
    <property type="match status" value="1"/>
</dbReference>
<gene>
    <name evidence="5" type="ORF">PGB34_01870</name>
</gene>
<dbReference type="Gene3D" id="1.10.10.10">
    <property type="entry name" value="Winged helix-like DNA-binding domain superfamily/Winged helix DNA-binding domain"/>
    <property type="match status" value="1"/>
</dbReference>
<dbReference type="Pfam" id="PF00392">
    <property type="entry name" value="GntR"/>
    <property type="match status" value="1"/>
</dbReference>
<dbReference type="GO" id="GO:0003677">
    <property type="term" value="F:DNA binding"/>
    <property type="evidence" value="ECO:0007669"/>
    <property type="project" value="UniProtKB-KW"/>
</dbReference>
<reference evidence="5" key="1">
    <citation type="submission" date="2023-01" db="EMBL/GenBank/DDBJ databases">
        <title>Xenophilus mangrovi sp. nov., isolated from soil of Mangrove nature reserve.</title>
        <authorList>
            <person name="Xu S."/>
            <person name="Liu Z."/>
            <person name="Xu Y."/>
        </authorList>
    </citation>
    <scope>NUCLEOTIDE SEQUENCE</scope>
    <source>
        <strain evidence="5">YW8</strain>
    </source>
</reference>
<organism evidence="5 6">
    <name type="scientific">Xenophilus arseniciresistens</name>
    <dbReference type="NCBI Taxonomy" id="1283306"/>
    <lineage>
        <taxon>Bacteria</taxon>
        <taxon>Pseudomonadati</taxon>
        <taxon>Pseudomonadota</taxon>
        <taxon>Betaproteobacteria</taxon>
        <taxon>Burkholderiales</taxon>
        <taxon>Comamonadaceae</taxon>
        <taxon>Xenophilus</taxon>
    </lineage>
</organism>